<name>A0A6C0HFN0_9ZZZZ</name>
<organism evidence="1">
    <name type="scientific">viral metagenome</name>
    <dbReference type="NCBI Taxonomy" id="1070528"/>
    <lineage>
        <taxon>unclassified sequences</taxon>
        <taxon>metagenomes</taxon>
        <taxon>organismal metagenomes</taxon>
    </lineage>
</organism>
<accession>A0A6C0HFN0</accession>
<proteinExistence type="predicted"/>
<reference evidence="1" key="1">
    <citation type="journal article" date="2020" name="Nature">
        <title>Giant virus diversity and host interactions through global metagenomics.</title>
        <authorList>
            <person name="Schulz F."/>
            <person name="Roux S."/>
            <person name="Paez-Espino D."/>
            <person name="Jungbluth S."/>
            <person name="Walsh D.A."/>
            <person name="Denef V.J."/>
            <person name="McMahon K.D."/>
            <person name="Konstantinidis K.T."/>
            <person name="Eloe-Fadrosh E.A."/>
            <person name="Kyrpides N.C."/>
            <person name="Woyke T."/>
        </authorList>
    </citation>
    <scope>NUCLEOTIDE SEQUENCE</scope>
    <source>
        <strain evidence="1">GVMAG-M-3300023184-101</strain>
    </source>
</reference>
<sequence>MDIPEETSELVKIFLSHFNKYKSDPLSKKNEKQLNLFLSNLYNAINNAFTKVELMDKSCFVAKQIQIKSSSDRIIPDSYNSSIFPQRIRNYIEKHETAYDIYQCTIDGRDIRLIFANGGSAKTNGLNGYVRMIYAWLTLCGTYSSKTCAKSLTIYIYNTPFNKSLPDNKMTTLSSEHVNTAYTSSCVPEGEIVIFRNEEWFKVLIHETFHTFGLDFSGDSNTIKIINDGIKKLFPIKSEINSYEAYTETWARILNCCFYSYNALENKKDKNQFIINSTFCLELERMFTLYQCNKVLRFMGLQYTDICNSGEKYSSLRKNLYKENTNVFAYYVVSAIFMNNYFEFLNWCGGTPPWSNNSDGGRGREARGNSDRSPPIAFIDYISRHYKCDELLEGLKNMEHLYTKIIKKHGHSTHINTTTRMTLFG</sequence>
<dbReference type="EMBL" id="MN739949">
    <property type="protein sequence ID" value="QHT79421.1"/>
    <property type="molecule type" value="Genomic_DNA"/>
</dbReference>
<protein>
    <submittedName>
        <fullName evidence="1">Uncharacterized protein</fullName>
    </submittedName>
</protein>
<evidence type="ECO:0000313" key="1">
    <source>
        <dbReference type="EMBL" id="QHT79421.1"/>
    </source>
</evidence>
<dbReference type="AlphaFoldDB" id="A0A6C0HFN0"/>